<evidence type="ECO:0000256" key="4">
    <source>
        <dbReference type="ARBA" id="ARBA00005408"/>
    </source>
</evidence>
<dbReference type="RefSeq" id="XP_025326545.1">
    <property type="nucleotide sequence ID" value="XM_025470760.3"/>
</dbReference>
<dbReference type="GO" id="GO:0005524">
    <property type="term" value="F:ATP binding"/>
    <property type="evidence" value="ECO:0007669"/>
    <property type="project" value="UniProtKB-KW"/>
</dbReference>
<comment type="similarity">
    <text evidence="4 17">Belongs to the uridine kinase family.</text>
</comment>
<evidence type="ECO:0000256" key="3">
    <source>
        <dbReference type="ARBA" id="ARBA00004690"/>
    </source>
</evidence>
<feature type="compositionally biased region" description="Basic and acidic residues" evidence="18">
    <location>
        <begin position="27"/>
        <end position="42"/>
    </location>
</feature>
<keyword evidence="12" id="KW-0539">Nucleus</keyword>
<dbReference type="GeneTree" id="ENSGT01020000230412"/>
<comment type="pathway">
    <text evidence="17">Pyrimidine metabolism; CTP biosynthesis via salvage pathway; CTP from cytidine: step 1/3.</text>
</comment>
<evidence type="ECO:0000313" key="22">
    <source>
        <dbReference type="Proteomes" id="UP000694391"/>
    </source>
</evidence>
<dbReference type="NCBIfam" id="TIGR00235">
    <property type="entry name" value="udk"/>
    <property type="match status" value="1"/>
</dbReference>
<dbReference type="EC" id="2.7.1.48" evidence="17"/>
<evidence type="ECO:0000256" key="16">
    <source>
        <dbReference type="ARBA" id="ARBA00065923"/>
    </source>
</evidence>
<evidence type="ECO:0000259" key="19">
    <source>
        <dbReference type="Pfam" id="PF00485"/>
    </source>
</evidence>
<dbReference type="UniPathway" id="UPA00579">
    <property type="reaction ID" value="UER00640"/>
</dbReference>
<dbReference type="GO" id="GO:0044211">
    <property type="term" value="P:CTP salvage"/>
    <property type="evidence" value="ECO:0007669"/>
    <property type="project" value="UniProtKB-UniPathway"/>
</dbReference>
<proteinExistence type="inferred from homology"/>
<evidence type="ECO:0000256" key="18">
    <source>
        <dbReference type="SAM" id="MobiDB-lite"/>
    </source>
</evidence>
<dbReference type="InterPro" id="IPR006083">
    <property type="entry name" value="PRK/URK"/>
</dbReference>
<dbReference type="PRINTS" id="PR00988">
    <property type="entry name" value="URIDINKINASE"/>
</dbReference>
<feature type="domain" description="Phosphoribosyltransferase" evidence="20">
    <location>
        <begin position="333"/>
        <end position="536"/>
    </location>
</feature>
<dbReference type="AlphaFoldDB" id="A0A8C0JKK1"/>
<dbReference type="FunFam" id="3.40.50.300:FF:000200">
    <property type="entry name" value="Uridine-cytidine kinase"/>
    <property type="match status" value="1"/>
</dbReference>
<accession>A0A8C0JKK1</accession>
<dbReference type="InterPro" id="IPR000764">
    <property type="entry name" value="Uridine_kinase-like"/>
</dbReference>
<dbReference type="InterPro" id="IPR029057">
    <property type="entry name" value="PRTase-like"/>
</dbReference>
<feature type="region of interest" description="Disordered" evidence="18">
    <location>
        <begin position="1"/>
        <end position="81"/>
    </location>
</feature>
<comment type="subcellular location">
    <subcellularLocation>
        <location evidence="2">Cytoplasm</location>
    </subcellularLocation>
    <subcellularLocation>
        <location evidence="1">Nucleus</location>
    </subcellularLocation>
</comment>
<evidence type="ECO:0000256" key="14">
    <source>
        <dbReference type="ARBA" id="ARBA00048909"/>
    </source>
</evidence>
<comment type="subunit">
    <text evidence="16">Interacts with RNF19B.</text>
</comment>
<dbReference type="Gene3D" id="3.40.50.300">
    <property type="entry name" value="P-loop containing nucleotide triphosphate hydrolases"/>
    <property type="match status" value="1"/>
</dbReference>
<dbReference type="PANTHER" id="PTHR10285">
    <property type="entry name" value="URIDINE KINASE"/>
    <property type="match status" value="1"/>
</dbReference>
<comment type="catalytic activity">
    <reaction evidence="14 17">
        <text>uridine + ATP = UMP + ADP + H(+)</text>
        <dbReference type="Rhea" id="RHEA:16825"/>
        <dbReference type="ChEBI" id="CHEBI:15378"/>
        <dbReference type="ChEBI" id="CHEBI:16704"/>
        <dbReference type="ChEBI" id="CHEBI:30616"/>
        <dbReference type="ChEBI" id="CHEBI:57865"/>
        <dbReference type="ChEBI" id="CHEBI:456216"/>
        <dbReference type="EC" id="2.7.1.48"/>
    </reaction>
</comment>
<keyword evidence="7 17" id="KW-0808">Transferase</keyword>
<reference evidence="21" key="1">
    <citation type="submission" date="2025-08" db="UniProtKB">
        <authorList>
            <consortium name="Ensembl"/>
        </authorList>
    </citation>
    <scope>IDENTIFICATION</scope>
</reference>
<dbReference type="InterPro" id="IPR027417">
    <property type="entry name" value="P-loop_NTPase"/>
</dbReference>
<keyword evidence="11" id="KW-0832">Ubl conjugation</keyword>
<evidence type="ECO:0000313" key="21">
    <source>
        <dbReference type="Ensembl" id="ENSCAFP00020002345.1"/>
    </source>
</evidence>
<evidence type="ECO:0000256" key="17">
    <source>
        <dbReference type="RuleBase" id="RU003825"/>
    </source>
</evidence>
<dbReference type="GO" id="GO:0005634">
    <property type="term" value="C:nucleus"/>
    <property type="evidence" value="ECO:0007669"/>
    <property type="project" value="UniProtKB-SubCell"/>
</dbReference>
<dbReference type="SUPFAM" id="SSF53271">
    <property type="entry name" value="PRTase-like"/>
    <property type="match status" value="1"/>
</dbReference>
<evidence type="ECO:0000256" key="9">
    <source>
        <dbReference type="ARBA" id="ARBA00022777"/>
    </source>
</evidence>
<evidence type="ECO:0000256" key="1">
    <source>
        <dbReference type="ARBA" id="ARBA00004123"/>
    </source>
</evidence>
<dbReference type="Proteomes" id="UP000694391">
    <property type="component" value="Unplaced"/>
</dbReference>
<sequence>MAAPPASADAPRSPPPPPPPPPAAGDGPDRPADRSEPAREDCSNAESLDRLLPPVGARRSPRKRTTSQCKSEPPLLRTSKRTIYTAGRPPWYNEHGTQSKEAFAIGLGGGSASGKTTVARMIIEALDVPWVVLLSMDSFYKVLTTQQQEQAAHNNFNFDHPDAFDFDLIVSTLKKLKQGKSVKVPVYDFTTHSRKKDWKTLYGANVIIFEGIMAFADKTLLELLDMKIFVDTDSDIRLVRRLRRDISERGRDIEGVIKQYNKFVKPAFDQYIQPTMRVADIVVPWGSGNTVAIDLIVQHMHSQLEERELSVRAALASAHQCHPLPRTLSVLKSTPQVRGMHTIIRDKETSRDEFIFYSKRLMRLLIEHALSFLPFQDCVVQTPQGQDYAGKCYAGKQITGVSILRAGETMEPALRAVCKDVRIGTILIQTNQHTGEPELHYLRLPKDISDDHVILMDCTVSTGAAAMMAVRVLLDHDVPEDKIFLLSLLMAEMGVHSVAYAFPRVRIITTAVDKRVNDLFRIIPGIGNFGDRYFGTDAAPDGSDEEEAASTS</sequence>
<reference evidence="21" key="2">
    <citation type="submission" date="2025-09" db="UniProtKB">
        <authorList>
            <consortium name="Ensembl"/>
        </authorList>
    </citation>
    <scope>IDENTIFICATION</scope>
</reference>
<evidence type="ECO:0000256" key="2">
    <source>
        <dbReference type="ARBA" id="ARBA00004496"/>
    </source>
</evidence>
<evidence type="ECO:0000256" key="5">
    <source>
        <dbReference type="ARBA" id="ARBA00022490"/>
    </source>
</evidence>
<comment type="pathway">
    <text evidence="3 17">Pyrimidine metabolism; UMP biosynthesis via salvage pathway; UMP from uridine: step 1/1.</text>
</comment>
<keyword evidence="8 17" id="KW-0547">Nucleotide-binding</keyword>
<protein>
    <recommendedName>
        <fullName evidence="17">Uridine-cytidine kinase</fullName>
        <ecNumber evidence="17">2.7.1.48</ecNumber>
    </recommendedName>
</protein>
<gene>
    <name evidence="21" type="primary">UCKL1</name>
</gene>
<dbReference type="FunFam" id="3.40.50.2020:FF:000010">
    <property type="entry name" value="Uridine-cytidine kinase"/>
    <property type="match status" value="1"/>
</dbReference>
<dbReference type="Pfam" id="PF00485">
    <property type="entry name" value="PRK"/>
    <property type="match status" value="1"/>
</dbReference>
<dbReference type="Gene3D" id="3.40.50.2020">
    <property type="match status" value="1"/>
</dbReference>
<name>A0A8C0JKK1_CANLU</name>
<evidence type="ECO:0000256" key="7">
    <source>
        <dbReference type="ARBA" id="ARBA00022679"/>
    </source>
</evidence>
<evidence type="ECO:0000256" key="12">
    <source>
        <dbReference type="ARBA" id="ARBA00023242"/>
    </source>
</evidence>
<feature type="compositionally biased region" description="Pro residues" evidence="18">
    <location>
        <begin position="12"/>
        <end position="23"/>
    </location>
</feature>
<dbReference type="GO" id="GO:0004849">
    <property type="term" value="F:uridine kinase activity"/>
    <property type="evidence" value="ECO:0007669"/>
    <property type="project" value="UniProtKB-EC"/>
</dbReference>
<organism evidence="21 22">
    <name type="scientific">Canis lupus dingo</name>
    <name type="common">dingo</name>
    <dbReference type="NCBI Taxonomy" id="286419"/>
    <lineage>
        <taxon>Eukaryota</taxon>
        <taxon>Metazoa</taxon>
        <taxon>Chordata</taxon>
        <taxon>Craniata</taxon>
        <taxon>Vertebrata</taxon>
        <taxon>Euteleostomi</taxon>
        <taxon>Mammalia</taxon>
        <taxon>Eutheria</taxon>
        <taxon>Laurasiatheria</taxon>
        <taxon>Carnivora</taxon>
        <taxon>Caniformia</taxon>
        <taxon>Canidae</taxon>
        <taxon>Canis</taxon>
    </lineage>
</organism>
<feature type="compositionally biased region" description="Low complexity" evidence="18">
    <location>
        <begin position="1"/>
        <end position="11"/>
    </location>
</feature>
<keyword evidence="5" id="KW-0963">Cytoplasm</keyword>
<dbReference type="Pfam" id="PF14681">
    <property type="entry name" value="UPRTase"/>
    <property type="match status" value="1"/>
</dbReference>
<evidence type="ECO:0000256" key="15">
    <source>
        <dbReference type="ARBA" id="ARBA00056790"/>
    </source>
</evidence>
<dbReference type="Ensembl" id="ENSCAFT00020002722.1">
    <property type="protein sequence ID" value="ENSCAFP00020002345.1"/>
    <property type="gene ID" value="ENSCAFG00020001998.1"/>
</dbReference>
<comment type="catalytic activity">
    <reaction evidence="13 17">
        <text>cytidine + ATP = CMP + ADP + H(+)</text>
        <dbReference type="Rhea" id="RHEA:24674"/>
        <dbReference type="ChEBI" id="CHEBI:15378"/>
        <dbReference type="ChEBI" id="CHEBI:17562"/>
        <dbReference type="ChEBI" id="CHEBI:30616"/>
        <dbReference type="ChEBI" id="CHEBI:60377"/>
        <dbReference type="ChEBI" id="CHEBI:456216"/>
        <dbReference type="EC" id="2.7.1.48"/>
    </reaction>
</comment>
<dbReference type="NCBIfam" id="NF004018">
    <property type="entry name" value="PRK05480.1"/>
    <property type="match status" value="1"/>
</dbReference>
<dbReference type="GeneID" id="112674291"/>
<evidence type="ECO:0000256" key="10">
    <source>
        <dbReference type="ARBA" id="ARBA00022840"/>
    </source>
</evidence>
<dbReference type="CDD" id="cd06223">
    <property type="entry name" value="PRTases_typeI"/>
    <property type="match status" value="1"/>
</dbReference>
<comment type="function">
    <text evidence="15">May contribute to UTP accumulation needed for blast transformation and proliferation.</text>
</comment>
<evidence type="ECO:0000256" key="11">
    <source>
        <dbReference type="ARBA" id="ARBA00022843"/>
    </source>
</evidence>
<dbReference type="UniPathway" id="UPA00574">
    <property type="reaction ID" value="UER00637"/>
</dbReference>
<dbReference type="CTD" id="54963"/>
<feature type="domain" description="Phosphoribulokinase/uridine kinase" evidence="19">
    <location>
        <begin position="105"/>
        <end position="291"/>
    </location>
</feature>
<dbReference type="SUPFAM" id="SSF52540">
    <property type="entry name" value="P-loop containing nucleoside triphosphate hydrolases"/>
    <property type="match status" value="1"/>
</dbReference>
<evidence type="ECO:0000259" key="20">
    <source>
        <dbReference type="Pfam" id="PF14681"/>
    </source>
</evidence>
<dbReference type="InterPro" id="IPR000836">
    <property type="entry name" value="PRTase_dom"/>
</dbReference>
<keyword evidence="9 17" id="KW-0418">Kinase</keyword>
<dbReference type="CDD" id="cd02023">
    <property type="entry name" value="UMPK"/>
    <property type="match status" value="1"/>
</dbReference>
<dbReference type="GO" id="GO:0005737">
    <property type="term" value="C:cytoplasm"/>
    <property type="evidence" value="ECO:0007669"/>
    <property type="project" value="UniProtKB-SubCell"/>
</dbReference>
<evidence type="ECO:0000256" key="13">
    <source>
        <dbReference type="ARBA" id="ARBA00047436"/>
    </source>
</evidence>
<evidence type="ECO:0000256" key="6">
    <source>
        <dbReference type="ARBA" id="ARBA00022553"/>
    </source>
</evidence>
<dbReference type="GO" id="GO:0044206">
    <property type="term" value="P:UMP salvage"/>
    <property type="evidence" value="ECO:0007669"/>
    <property type="project" value="UniProtKB-UniPathway"/>
</dbReference>
<evidence type="ECO:0000256" key="8">
    <source>
        <dbReference type="ARBA" id="ARBA00022741"/>
    </source>
</evidence>
<keyword evidence="6" id="KW-0597">Phosphoprotein</keyword>
<keyword evidence="10 17" id="KW-0067">ATP-binding</keyword>
<keyword evidence="22" id="KW-1185">Reference proteome</keyword>
<dbReference type="NCBIfam" id="NF001097">
    <property type="entry name" value="PRK00129.1"/>
    <property type="match status" value="1"/>
</dbReference>